<dbReference type="EMBL" id="LOHG01000008">
    <property type="protein sequence ID" value="MCI8210848.1"/>
    <property type="molecule type" value="Genomic_DNA"/>
</dbReference>
<dbReference type="Proteomes" id="UP001320513">
    <property type="component" value="Unassembled WGS sequence"/>
</dbReference>
<accession>A0ABS9ZPQ9</accession>
<feature type="chain" id="PRO_5046190997" description="DUF2790 domain-containing protein" evidence="1">
    <location>
        <begin position="20"/>
        <end position="90"/>
    </location>
</feature>
<gene>
    <name evidence="2" type="ORF">AUC61_15035</name>
</gene>
<comment type="caution">
    <text evidence="2">The sequence shown here is derived from an EMBL/GenBank/DDBJ whole genome shotgun (WGS) entry which is preliminary data.</text>
</comment>
<evidence type="ECO:0008006" key="4">
    <source>
        <dbReference type="Google" id="ProtNLM"/>
    </source>
</evidence>
<feature type="signal peptide" evidence="1">
    <location>
        <begin position="1"/>
        <end position="19"/>
    </location>
</feature>
<dbReference type="InterPro" id="IPR021245">
    <property type="entry name" value="DUF2790"/>
</dbReference>
<evidence type="ECO:0000256" key="1">
    <source>
        <dbReference type="SAM" id="SignalP"/>
    </source>
</evidence>
<keyword evidence="1" id="KW-0732">Signal</keyword>
<dbReference type="Gene3D" id="2.30.140.50">
    <property type="entry name" value="Protein of unknown function DUF2790"/>
    <property type="match status" value="1"/>
</dbReference>
<protein>
    <recommendedName>
        <fullName evidence="4">DUF2790 domain-containing protein</fullName>
    </recommendedName>
</protein>
<evidence type="ECO:0000313" key="2">
    <source>
        <dbReference type="EMBL" id="MCI8210848.1"/>
    </source>
</evidence>
<evidence type="ECO:0000313" key="3">
    <source>
        <dbReference type="Proteomes" id="UP001320513"/>
    </source>
</evidence>
<dbReference type="RefSeq" id="WP_243247060.1">
    <property type="nucleotide sequence ID" value="NZ_LOHG01000008.1"/>
</dbReference>
<dbReference type="Pfam" id="PF10976">
    <property type="entry name" value="DUF2790"/>
    <property type="match status" value="1"/>
</dbReference>
<proteinExistence type="predicted"/>
<keyword evidence="3" id="KW-1185">Reference proteome</keyword>
<sequence>MKNFALFAALSFFSVFASANDSVNNNAQLPPSVDYNYSQNLDIAKVLKVTSAESTTCGPVQAHMLYLDSKGVEHNLQYTRISGGNNCQNG</sequence>
<reference evidence="2 3" key="1">
    <citation type="submission" date="2015-12" db="EMBL/GenBank/DDBJ databases">
        <title>Phylogenomics in the description of a new species in the Pseudomonas syringae group.</title>
        <authorList>
            <person name="Busquets A."/>
            <person name="Gomila M."/>
            <person name="Beiki F."/>
            <person name="Rahimian H."/>
            <person name="Mulet M."/>
            <person name="Sanchez D."/>
            <person name="Garcia-Valdes E."/>
            <person name="Lalucat J."/>
        </authorList>
    </citation>
    <scope>NUCLEOTIDE SEQUENCE [LARGE SCALE GENOMIC DNA]</scope>
    <source>
        <strain evidence="2 3">S25</strain>
    </source>
</reference>
<organism evidence="2 3">
    <name type="scientific">Pseudomonas maioricensis</name>
    <dbReference type="NCBI Taxonomy" id="1766623"/>
    <lineage>
        <taxon>Bacteria</taxon>
        <taxon>Pseudomonadati</taxon>
        <taxon>Pseudomonadota</taxon>
        <taxon>Gammaproteobacteria</taxon>
        <taxon>Pseudomonadales</taxon>
        <taxon>Pseudomonadaceae</taxon>
        <taxon>Pseudomonas</taxon>
    </lineage>
</organism>
<name>A0ABS9ZPQ9_9PSED</name>